<dbReference type="PANTHER" id="PTHR22747">
    <property type="entry name" value="NUCLEOPLASMIN"/>
    <property type="match status" value="1"/>
</dbReference>
<dbReference type="InterPro" id="IPR024057">
    <property type="entry name" value="Nucleoplasmin_core_dom"/>
</dbReference>
<dbReference type="VEuPathDB" id="VectorBase:AQUA008460"/>
<proteinExistence type="inferred from homology"/>
<sequence>LGQNGCVFFILLQVSKRGESRASICFAEENPEKANQPHTNMTDEYFYGATLKEGSKTVTWDPDNKPEGYPRTNKLVIKQCLLGHEAAADEFNVVQVETMTIRDTLRIPIAVLKVGELRQCRMDLEFSDAPVTFTLVEGKGPVHIHGLHLLGSLVEEFEDMEEMEEEVLDEEEADEDEDEDGASQKKKPKLTNNSKGKPGAAAGGPAGNDKNRKRK</sequence>
<feature type="compositionally biased region" description="Acidic residues" evidence="4">
    <location>
        <begin position="159"/>
        <end position="181"/>
    </location>
</feature>
<dbReference type="GO" id="GO:0003682">
    <property type="term" value="F:chromatin binding"/>
    <property type="evidence" value="ECO:0007669"/>
    <property type="project" value="TreeGrafter"/>
</dbReference>
<keyword evidence="3" id="KW-0539">Nucleus</keyword>
<dbReference type="EnsemblMetazoa" id="AQUA008460-RA">
    <property type="protein sequence ID" value="AQUA008460-PA"/>
    <property type="gene ID" value="AQUA008460"/>
</dbReference>
<evidence type="ECO:0000256" key="2">
    <source>
        <dbReference type="ARBA" id="ARBA00010744"/>
    </source>
</evidence>
<evidence type="ECO:0000259" key="5">
    <source>
        <dbReference type="Pfam" id="PF03066"/>
    </source>
</evidence>
<evidence type="ECO:0000256" key="3">
    <source>
        <dbReference type="ARBA" id="ARBA00023242"/>
    </source>
</evidence>
<dbReference type="GO" id="GO:0006338">
    <property type="term" value="P:chromatin remodeling"/>
    <property type="evidence" value="ECO:0007669"/>
    <property type="project" value="TreeGrafter"/>
</dbReference>
<dbReference type="GO" id="GO:0005730">
    <property type="term" value="C:nucleolus"/>
    <property type="evidence" value="ECO:0007669"/>
    <property type="project" value="TreeGrafter"/>
</dbReference>
<organism evidence="6 7">
    <name type="scientific">Anopheles quadriannulatus</name>
    <name type="common">Mosquito</name>
    <dbReference type="NCBI Taxonomy" id="34691"/>
    <lineage>
        <taxon>Eukaryota</taxon>
        <taxon>Metazoa</taxon>
        <taxon>Ecdysozoa</taxon>
        <taxon>Arthropoda</taxon>
        <taxon>Hexapoda</taxon>
        <taxon>Insecta</taxon>
        <taxon>Pterygota</taxon>
        <taxon>Neoptera</taxon>
        <taxon>Endopterygota</taxon>
        <taxon>Diptera</taxon>
        <taxon>Nematocera</taxon>
        <taxon>Culicoidea</taxon>
        <taxon>Culicidae</taxon>
        <taxon>Anophelinae</taxon>
        <taxon>Anopheles</taxon>
    </lineage>
</organism>
<protein>
    <recommendedName>
        <fullName evidence="5">Nucleoplasmin core domain-containing protein</fullName>
    </recommendedName>
</protein>
<dbReference type="InterPro" id="IPR004301">
    <property type="entry name" value="Nucleoplasmin"/>
</dbReference>
<dbReference type="SUPFAM" id="SSF69203">
    <property type="entry name" value="Nucleoplasmin-like core domain"/>
    <property type="match status" value="1"/>
</dbReference>
<dbReference type="Proteomes" id="UP000076407">
    <property type="component" value="Unassembled WGS sequence"/>
</dbReference>
<evidence type="ECO:0000256" key="1">
    <source>
        <dbReference type="ARBA" id="ARBA00004123"/>
    </source>
</evidence>
<accession>A0A182XF53</accession>
<dbReference type="GO" id="GO:0005737">
    <property type="term" value="C:cytoplasm"/>
    <property type="evidence" value="ECO:0007669"/>
    <property type="project" value="TreeGrafter"/>
</dbReference>
<dbReference type="Pfam" id="PF03066">
    <property type="entry name" value="Nucleoplasmin"/>
    <property type="match status" value="1"/>
</dbReference>
<dbReference type="AlphaFoldDB" id="A0A182XF53"/>
<feature type="region of interest" description="Disordered" evidence="4">
    <location>
        <begin position="159"/>
        <end position="215"/>
    </location>
</feature>
<reference evidence="6" key="1">
    <citation type="submission" date="2020-05" db="UniProtKB">
        <authorList>
            <consortium name="EnsemblMetazoa"/>
        </authorList>
    </citation>
    <scope>IDENTIFICATION</scope>
    <source>
        <strain evidence="6">SANGQUA</strain>
    </source>
</reference>
<comment type="subcellular location">
    <subcellularLocation>
        <location evidence="1">Nucleus</location>
    </subcellularLocation>
</comment>
<feature type="domain" description="Nucleoplasmin core" evidence="5">
    <location>
        <begin position="46"/>
        <end position="149"/>
    </location>
</feature>
<dbReference type="GO" id="GO:0003723">
    <property type="term" value="F:RNA binding"/>
    <property type="evidence" value="ECO:0007669"/>
    <property type="project" value="TreeGrafter"/>
</dbReference>
<name>A0A182XF53_ANOQN</name>
<dbReference type="PANTHER" id="PTHR22747:SF18">
    <property type="entry name" value="GEO09167P1-RELATED"/>
    <property type="match status" value="1"/>
</dbReference>
<evidence type="ECO:0000313" key="7">
    <source>
        <dbReference type="Proteomes" id="UP000076407"/>
    </source>
</evidence>
<dbReference type="GO" id="GO:0042393">
    <property type="term" value="F:histone binding"/>
    <property type="evidence" value="ECO:0007669"/>
    <property type="project" value="TreeGrafter"/>
</dbReference>
<comment type="similarity">
    <text evidence="2">Belongs to the nucleoplasmin family.</text>
</comment>
<dbReference type="Gene3D" id="2.60.120.340">
    <property type="entry name" value="Nucleoplasmin core domain"/>
    <property type="match status" value="1"/>
</dbReference>
<dbReference type="InterPro" id="IPR036824">
    <property type="entry name" value="Nucleoplasmin_core_dom_sf"/>
</dbReference>
<keyword evidence="7" id="KW-1185">Reference proteome</keyword>
<evidence type="ECO:0000313" key="6">
    <source>
        <dbReference type="EnsemblMetazoa" id="AQUA008460-PA"/>
    </source>
</evidence>
<dbReference type="STRING" id="34691.A0A182XF53"/>
<dbReference type="FunFam" id="2.60.120.340:FF:000005">
    <property type="entry name" value="nucleoplasmin-like protein"/>
    <property type="match status" value="1"/>
</dbReference>
<dbReference type="GO" id="GO:0005654">
    <property type="term" value="C:nucleoplasm"/>
    <property type="evidence" value="ECO:0007669"/>
    <property type="project" value="TreeGrafter"/>
</dbReference>
<evidence type="ECO:0000256" key="4">
    <source>
        <dbReference type="SAM" id="MobiDB-lite"/>
    </source>
</evidence>